<evidence type="ECO:0000259" key="2">
    <source>
        <dbReference type="PROSITE" id="PS00028"/>
    </source>
</evidence>
<evidence type="ECO:0000313" key="4">
    <source>
        <dbReference type="Proteomes" id="UP000076858"/>
    </source>
</evidence>
<dbReference type="Proteomes" id="UP000076858">
    <property type="component" value="Unassembled WGS sequence"/>
</dbReference>
<keyword evidence="4" id="KW-1185">Reference proteome</keyword>
<accession>A0A164DDC5</accession>
<feature type="region of interest" description="Disordered" evidence="1">
    <location>
        <begin position="231"/>
        <end position="250"/>
    </location>
</feature>
<feature type="compositionally biased region" description="Basic and acidic residues" evidence="1">
    <location>
        <begin position="236"/>
        <end position="250"/>
    </location>
</feature>
<organism evidence="3 4">
    <name type="scientific">Daphnia magna</name>
    <dbReference type="NCBI Taxonomy" id="35525"/>
    <lineage>
        <taxon>Eukaryota</taxon>
        <taxon>Metazoa</taxon>
        <taxon>Ecdysozoa</taxon>
        <taxon>Arthropoda</taxon>
        <taxon>Crustacea</taxon>
        <taxon>Branchiopoda</taxon>
        <taxon>Diplostraca</taxon>
        <taxon>Cladocera</taxon>
        <taxon>Anomopoda</taxon>
        <taxon>Daphniidae</taxon>
        <taxon>Daphnia</taxon>
    </lineage>
</organism>
<proteinExistence type="predicted"/>
<dbReference type="InterPro" id="IPR040564">
    <property type="entry name" value="CxC3-like"/>
</dbReference>
<dbReference type="PROSITE" id="PS00028">
    <property type="entry name" value="ZINC_FINGER_C2H2_1"/>
    <property type="match status" value="1"/>
</dbReference>
<feature type="domain" description="C2H2-type" evidence="2">
    <location>
        <begin position="18"/>
        <end position="40"/>
    </location>
</feature>
<reference evidence="3 4" key="1">
    <citation type="submission" date="2016-03" db="EMBL/GenBank/DDBJ databases">
        <title>EvidentialGene: Evidence-directed Construction of Genes on Genomes.</title>
        <authorList>
            <person name="Gilbert D.G."/>
            <person name="Choi J.-H."/>
            <person name="Mockaitis K."/>
            <person name="Colbourne J."/>
            <person name="Pfrender M."/>
        </authorList>
    </citation>
    <scope>NUCLEOTIDE SEQUENCE [LARGE SCALE GENOMIC DNA]</scope>
    <source>
        <strain evidence="3 4">Xinb3</strain>
        <tissue evidence="3">Complete organism</tissue>
    </source>
</reference>
<sequence>MCSSDGCLNSLFDHHIRCDDCKRHFCHSCDKSIHFRLPFHKRIWLNTESSKVLDHTQFIKENGSVSKQEVPVPVFIPSAFQKCQSSSLSIAAGNDFCIVITANGRFDLSTALFRCNSCECTFDATLDDCILSGFWPPVPNKFTFLCCSQLLTLWHHLKLLTPGTSEQKFLETISAMLVEGSRCLSIKTPMLARAGQAHEFTRHLTDSRIKQVDTLSCRACIDEKTGNPSLLSGHPDANHKLTRTDRKNERPARSWYGSEVIAGNELNISKSGRLIFLEVNILSEKILRLKAVYDEAWSYLRYFCETPIFSESLIDVHESDDYDSDTYSENDD</sequence>
<gene>
    <name evidence="3" type="ORF">APZ42_010484</name>
</gene>
<feature type="non-terminal residue" evidence="3">
    <location>
        <position position="332"/>
    </location>
</feature>
<evidence type="ECO:0000313" key="3">
    <source>
        <dbReference type="EMBL" id="KZR95661.1"/>
    </source>
</evidence>
<dbReference type="OrthoDB" id="8872203at2759"/>
<protein>
    <recommendedName>
        <fullName evidence="2">C2H2-type domain-containing protein</fullName>
    </recommendedName>
</protein>
<dbReference type="EMBL" id="LRGB01027780">
    <property type="protein sequence ID" value="KZR95661.1"/>
    <property type="molecule type" value="Genomic_DNA"/>
</dbReference>
<evidence type="ECO:0000256" key="1">
    <source>
        <dbReference type="SAM" id="MobiDB-lite"/>
    </source>
</evidence>
<dbReference type="AlphaFoldDB" id="A0A164DDC5"/>
<dbReference type="InterPro" id="IPR013087">
    <property type="entry name" value="Znf_C2H2_type"/>
</dbReference>
<name>A0A164DDC5_9CRUS</name>
<dbReference type="Pfam" id="PF18804">
    <property type="entry name" value="CxC3"/>
    <property type="match status" value="1"/>
</dbReference>
<comment type="caution">
    <text evidence="3">The sequence shown here is derived from an EMBL/GenBank/DDBJ whole genome shotgun (WGS) entry which is preliminary data.</text>
</comment>